<dbReference type="CDD" id="cd23767">
    <property type="entry name" value="IQCD"/>
    <property type="match status" value="1"/>
</dbReference>
<proteinExistence type="predicted"/>
<sequence length="145" mass="16795">MGSGISSHRNFICKSDKNQELPDASNPVFKSAVLIQRWYRRYVARLEMRRRCTWRIFQSIEYSGEQDHLKLNSFFDYLMTHFTPRSNTDNRVSNLALFHGSSFQPCLVSRTSVDSVHVSCLPCFKFDLAKIQAYFPALLSSFLGL</sequence>
<dbReference type="Ensembl" id="ENSACAT00000051258.1">
    <property type="protein sequence ID" value="ENSACAP00000037740.1"/>
    <property type="gene ID" value="ENSACAG00000039846.1"/>
</dbReference>
<dbReference type="Pfam" id="PF00612">
    <property type="entry name" value="IQ"/>
    <property type="match status" value="1"/>
</dbReference>
<reference evidence="1 2" key="1">
    <citation type="submission" date="2009-12" db="EMBL/GenBank/DDBJ databases">
        <title>The Genome Sequence of Anolis carolinensis (Green Anole Lizard).</title>
        <authorList>
            <consortium name="The Genome Sequencing Platform"/>
            <person name="Di Palma F."/>
            <person name="Alfoldi J."/>
            <person name="Heiman D."/>
            <person name="Young S."/>
            <person name="Grabherr M."/>
            <person name="Johnson J."/>
            <person name="Lander E.S."/>
            <person name="Lindblad-Toh K."/>
        </authorList>
    </citation>
    <scope>NUCLEOTIDE SEQUENCE [LARGE SCALE GENOMIC DNA]</scope>
    <source>
        <strain evidence="1 2">JBL SC #1</strain>
    </source>
</reference>
<dbReference type="Proteomes" id="UP000001646">
    <property type="component" value="Chromosome 5"/>
</dbReference>
<accession>A0A803TRA0</accession>
<reference evidence="1" key="2">
    <citation type="submission" date="2025-08" db="UniProtKB">
        <authorList>
            <consortium name="Ensembl"/>
        </authorList>
    </citation>
    <scope>IDENTIFICATION</scope>
</reference>
<name>A0A803TRA0_ANOCA</name>
<organism evidence="1 2">
    <name type="scientific">Anolis carolinensis</name>
    <name type="common">Green anole</name>
    <name type="synonym">American chameleon</name>
    <dbReference type="NCBI Taxonomy" id="28377"/>
    <lineage>
        <taxon>Eukaryota</taxon>
        <taxon>Metazoa</taxon>
        <taxon>Chordata</taxon>
        <taxon>Craniata</taxon>
        <taxon>Vertebrata</taxon>
        <taxon>Euteleostomi</taxon>
        <taxon>Lepidosauria</taxon>
        <taxon>Squamata</taxon>
        <taxon>Bifurcata</taxon>
        <taxon>Unidentata</taxon>
        <taxon>Episquamata</taxon>
        <taxon>Toxicofera</taxon>
        <taxon>Iguania</taxon>
        <taxon>Dactyloidae</taxon>
        <taxon>Anolis</taxon>
    </lineage>
</organism>
<dbReference type="AlphaFoldDB" id="A0A803TRA0"/>
<dbReference type="InParanoid" id="A0A803TRA0"/>
<dbReference type="GeneTree" id="ENSGT00940000157870"/>
<evidence type="ECO:0000313" key="1">
    <source>
        <dbReference type="Ensembl" id="ENSACAP00000037740.1"/>
    </source>
</evidence>
<protein>
    <submittedName>
        <fullName evidence="1">Uncharacterized protein</fullName>
    </submittedName>
</protein>
<dbReference type="InterPro" id="IPR000048">
    <property type="entry name" value="IQ_motif_EF-hand-BS"/>
</dbReference>
<evidence type="ECO:0000313" key="2">
    <source>
        <dbReference type="Proteomes" id="UP000001646"/>
    </source>
</evidence>
<keyword evidence="2" id="KW-1185">Reference proteome</keyword>
<reference evidence="1" key="3">
    <citation type="submission" date="2025-09" db="UniProtKB">
        <authorList>
            <consortium name="Ensembl"/>
        </authorList>
    </citation>
    <scope>IDENTIFICATION</scope>
</reference>
<dbReference type="PROSITE" id="PS50096">
    <property type="entry name" value="IQ"/>
    <property type="match status" value="1"/>
</dbReference>